<reference evidence="6 7" key="1">
    <citation type="journal article" date="2018" name="Mol. Plant">
        <title>The genome of Artemisia annua provides insight into the evolution of Asteraceae family and artemisinin biosynthesis.</title>
        <authorList>
            <person name="Shen Q."/>
            <person name="Zhang L."/>
            <person name="Liao Z."/>
            <person name="Wang S."/>
            <person name="Yan T."/>
            <person name="Shi P."/>
            <person name="Liu M."/>
            <person name="Fu X."/>
            <person name="Pan Q."/>
            <person name="Wang Y."/>
            <person name="Lv Z."/>
            <person name="Lu X."/>
            <person name="Zhang F."/>
            <person name="Jiang W."/>
            <person name="Ma Y."/>
            <person name="Chen M."/>
            <person name="Hao X."/>
            <person name="Li L."/>
            <person name="Tang Y."/>
            <person name="Lv G."/>
            <person name="Zhou Y."/>
            <person name="Sun X."/>
            <person name="Brodelius P.E."/>
            <person name="Rose J.K.C."/>
            <person name="Tang K."/>
        </authorList>
    </citation>
    <scope>NUCLEOTIDE SEQUENCE [LARGE SCALE GENOMIC DNA]</scope>
    <source>
        <strain evidence="7">cv. Huhao1</strain>
        <tissue evidence="6">Leaf</tissue>
    </source>
</reference>
<dbReference type="InterPro" id="IPR001208">
    <property type="entry name" value="MCM_dom"/>
</dbReference>
<dbReference type="GO" id="GO:0003697">
    <property type="term" value="F:single-stranded DNA binding"/>
    <property type="evidence" value="ECO:0007669"/>
    <property type="project" value="TreeGrafter"/>
</dbReference>
<dbReference type="GO" id="GO:1990518">
    <property type="term" value="F:single-stranded 3'-5' DNA helicase activity"/>
    <property type="evidence" value="ECO:0007669"/>
    <property type="project" value="TreeGrafter"/>
</dbReference>
<evidence type="ECO:0000259" key="5">
    <source>
        <dbReference type="PROSITE" id="PS50051"/>
    </source>
</evidence>
<dbReference type="Gene3D" id="3.40.50.300">
    <property type="entry name" value="P-loop containing nucleotide triphosphate hydrolases"/>
    <property type="match status" value="1"/>
</dbReference>
<accession>A0A2U1LC34</accession>
<dbReference type="GO" id="GO:0005524">
    <property type="term" value="F:ATP binding"/>
    <property type="evidence" value="ECO:0007669"/>
    <property type="project" value="UniProtKB-KW"/>
</dbReference>
<feature type="compositionally biased region" description="Basic and acidic residues" evidence="3">
    <location>
        <begin position="142"/>
        <end position="158"/>
    </location>
</feature>
<dbReference type="STRING" id="35608.A0A2U1LC34"/>
<feature type="signal peptide" evidence="4">
    <location>
        <begin position="1"/>
        <end position="26"/>
    </location>
</feature>
<dbReference type="AlphaFoldDB" id="A0A2U1LC34"/>
<gene>
    <name evidence="6" type="ORF">CTI12_AA505870</name>
</gene>
<dbReference type="PANTHER" id="PTHR11630">
    <property type="entry name" value="DNA REPLICATION LICENSING FACTOR MCM FAMILY MEMBER"/>
    <property type="match status" value="1"/>
</dbReference>
<feature type="region of interest" description="Disordered" evidence="3">
    <location>
        <begin position="141"/>
        <end position="187"/>
    </location>
</feature>
<feature type="domain" description="MCM C-terminal AAA(+) ATPase" evidence="5">
    <location>
        <begin position="54"/>
        <end position="115"/>
    </location>
</feature>
<dbReference type="GO" id="GO:0005634">
    <property type="term" value="C:nucleus"/>
    <property type="evidence" value="ECO:0007669"/>
    <property type="project" value="TreeGrafter"/>
</dbReference>
<name>A0A2U1LC34_ARTAN</name>
<feature type="chain" id="PRO_5015396377" evidence="4">
    <location>
        <begin position="27"/>
        <end position="257"/>
    </location>
</feature>
<keyword evidence="1" id="KW-0547">Nucleotide-binding</keyword>
<evidence type="ECO:0000256" key="4">
    <source>
        <dbReference type="SAM" id="SignalP"/>
    </source>
</evidence>
<dbReference type="GO" id="GO:1902969">
    <property type="term" value="P:mitotic DNA replication"/>
    <property type="evidence" value="ECO:0007669"/>
    <property type="project" value="TreeGrafter"/>
</dbReference>
<organism evidence="6 7">
    <name type="scientific">Artemisia annua</name>
    <name type="common">Sweet wormwood</name>
    <dbReference type="NCBI Taxonomy" id="35608"/>
    <lineage>
        <taxon>Eukaryota</taxon>
        <taxon>Viridiplantae</taxon>
        <taxon>Streptophyta</taxon>
        <taxon>Embryophyta</taxon>
        <taxon>Tracheophyta</taxon>
        <taxon>Spermatophyta</taxon>
        <taxon>Magnoliopsida</taxon>
        <taxon>eudicotyledons</taxon>
        <taxon>Gunneridae</taxon>
        <taxon>Pentapetalae</taxon>
        <taxon>asterids</taxon>
        <taxon>campanulids</taxon>
        <taxon>Asterales</taxon>
        <taxon>Asteraceae</taxon>
        <taxon>Asteroideae</taxon>
        <taxon>Anthemideae</taxon>
        <taxon>Artemisiinae</taxon>
        <taxon>Artemisia</taxon>
    </lineage>
</organism>
<sequence length="257" mass="28660">MIFRKRIKKMVILVAMVKLNQSGADADMTNEHPEKVEVPGAKKLVITDEYFQRTTLNARTSSLAAANPIGGCYDKSKPLKYKVALPPAILSTFDLLCVMIDDPDDTTDFHLASHIIRVHQKREEAVSSKSLELRNMMQPQVMKKDATETVDESAKLNESEEESNQENTERNETETVTETSEMETEENTIDADVDAPKNDVTAPVANDFGADHQSSDVSATQPNVISDFFSLLNKNYISSKTFDIGQVLKSLKNDLMK</sequence>
<dbReference type="OrthoDB" id="1744952at2759"/>
<dbReference type="PANTHER" id="PTHR11630:SF43">
    <property type="entry name" value="DNA REPLICATION LICENSING FACTOR MCM6"/>
    <property type="match status" value="1"/>
</dbReference>
<dbReference type="GO" id="GO:0042555">
    <property type="term" value="C:MCM complex"/>
    <property type="evidence" value="ECO:0007669"/>
    <property type="project" value="TreeGrafter"/>
</dbReference>
<dbReference type="Pfam" id="PF00493">
    <property type="entry name" value="MCM"/>
    <property type="match status" value="1"/>
</dbReference>
<dbReference type="PROSITE" id="PS50051">
    <property type="entry name" value="MCM_2"/>
    <property type="match status" value="1"/>
</dbReference>
<dbReference type="InterPro" id="IPR027417">
    <property type="entry name" value="P-loop_NTPase"/>
</dbReference>
<dbReference type="GO" id="GO:0000727">
    <property type="term" value="P:double-strand break repair via break-induced replication"/>
    <property type="evidence" value="ECO:0007669"/>
    <property type="project" value="TreeGrafter"/>
</dbReference>
<evidence type="ECO:0000313" key="6">
    <source>
        <dbReference type="EMBL" id="PWA46554.1"/>
    </source>
</evidence>
<keyword evidence="2" id="KW-0067">ATP-binding</keyword>
<evidence type="ECO:0000313" key="7">
    <source>
        <dbReference type="Proteomes" id="UP000245207"/>
    </source>
</evidence>
<proteinExistence type="predicted"/>
<dbReference type="EMBL" id="PKPP01010231">
    <property type="protein sequence ID" value="PWA46554.1"/>
    <property type="molecule type" value="Genomic_DNA"/>
</dbReference>
<evidence type="ECO:0000256" key="3">
    <source>
        <dbReference type="SAM" id="MobiDB-lite"/>
    </source>
</evidence>
<dbReference type="InterPro" id="IPR031327">
    <property type="entry name" value="MCM"/>
</dbReference>
<evidence type="ECO:0000256" key="2">
    <source>
        <dbReference type="ARBA" id="ARBA00022840"/>
    </source>
</evidence>
<keyword evidence="7" id="KW-1185">Reference proteome</keyword>
<keyword evidence="4" id="KW-0732">Signal</keyword>
<dbReference type="Proteomes" id="UP000245207">
    <property type="component" value="Unassembled WGS sequence"/>
</dbReference>
<evidence type="ECO:0000256" key="1">
    <source>
        <dbReference type="ARBA" id="ARBA00022741"/>
    </source>
</evidence>
<protein>
    <submittedName>
        <fullName evidence="6">DNA replication licensing factor Mcm6</fullName>
    </submittedName>
</protein>
<comment type="caution">
    <text evidence="6">The sequence shown here is derived from an EMBL/GenBank/DDBJ whole genome shotgun (WGS) entry which is preliminary data.</text>
</comment>